<dbReference type="PANTHER" id="PTHR38781:SF1">
    <property type="entry name" value="ANTITOXIN DINJ-RELATED"/>
    <property type="match status" value="1"/>
</dbReference>
<evidence type="ECO:0000256" key="2">
    <source>
        <dbReference type="ARBA" id="ARBA00022649"/>
    </source>
</evidence>
<dbReference type="GO" id="GO:0006351">
    <property type="term" value="P:DNA-templated transcription"/>
    <property type="evidence" value="ECO:0007669"/>
    <property type="project" value="TreeGrafter"/>
</dbReference>
<reference evidence="3" key="2">
    <citation type="submission" date="2015-07" db="EMBL/GenBank/DDBJ databases">
        <authorList>
            <person name="Welte C."/>
            <person name="de Graaf R."/>
            <person name="van den Bosch T.J.M."/>
            <person name="Op den Camp H."/>
            <person name="van Dam N."/>
            <person name="Jetten M."/>
        </authorList>
    </citation>
    <scope>NUCLEOTIDE SEQUENCE</scope>
    <source>
        <plasmid evidence="3">Drgb3</plasmid>
    </source>
</reference>
<dbReference type="EMBL" id="KT351734">
    <property type="protein sequence ID" value="ALG88553.1"/>
    <property type="molecule type" value="Genomic_DNA"/>
</dbReference>
<dbReference type="NCBIfam" id="TIGR02384">
    <property type="entry name" value="RelB_DinJ"/>
    <property type="match status" value="1"/>
</dbReference>
<evidence type="ECO:0000313" key="3">
    <source>
        <dbReference type="EMBL" id="ALG88553.1"/>
    </source>
</evidence>
<dbReference type="Pfam" id="PF04221">
    <property type="entry name" value="RelB"/>
    <property type="match status" value="1"/>
</dbReference>
<organism evidence="3">
    <name type="scientific">Pectobacterium carotovorum</name>
    <name type="common">Erwinia carotovora</name>
    <dbReference type="NCBI Taxonomy" id="554"/>
    <lineage>
        <taxon>Bacteria</taxon>
        <taxon>Pseudomonadati</taxon>
        <taxon>Pseudomonadota</taxon>
        <taxon>Gammaproteobacteria</taxon>
        <taxon>Enterobacterales</taxon>
        <taxon>Pectobacteriaceae</taxon>
        <taxon>Pectobacterium</taxon>
    </lineage>
</organism>
<sequence length="80" mass="8744">MGTMNIRIDDDLKARAGVALDGLGITASEAVRMVLEYVAQNNRLPVQVALLADEDADIIELARERLANPGKRIRVTLDDL</sequence>
<evidence type="ECO:0000256" key="1">
    <source>
        <dbReference type="ARBA" id="ARBA00010562"/>
    </source>
</evidence>
<keyword evidence="2" id="KW-1277">Toxin-antitoxin system</keyword>
<reference evidence="3" key="1">
    <citation type="journal article" date="2015" name="Environ. Microbiol.">
        <title>Plasmids from the gut microbiome of cabbage root fly larvae encode SaxA that catalyses the conversion of the plant toxin 2-phenylethyl isothiocyanate.</title>
        <authorList>
            <person name="Welte C.U."/>
            <person name="de Graaf R.M."/>
            <person name="van den Bosch T.J."/>
            <person name="Op den Camp H.J."/>
            <person name="van Dam N.M."/>
            <person name="Jetten M.S."/>
        </authorList>
    </citation>
    <scope>NUCLEOTIDE SEQUENCE</scope>
    <source>
        <plasmid evidence="3">Drgb3</plasmid>
    </source>
</reference>
<dbReference type="Gene3D" id="1.10.1220.10">
    <property type="entry name" value="Met repressor-like"/>
    <property type="match status" value="1"/>
</dbReference>
<geneLocation type="plasmid" evidence="3">
    <name>Drgb3</name>
</geneLocation>
<dbReference type="PANTHER" id="PTHR38781">
    <property type="entry name" value="ANTITOXIN DINJ-RELATED"/>
    <property type="match status" value="1"/>
</dbReference>
<dbReference type="GO" id="GO:0006355">
    <property type="term" value="P:regulation of DNA-templated transcription"/>
    <property type="evidence" value="ECO:0007669"/>
    <property type="project" value="InterPro"/>
</dbReference>
<protein>
    <submittedName>
        <fullName evidence="3">Antitoxin RelB</fullName>
    </submittedName>
</protein>
<name>A0A0N9NR69_PECCA</name>
<comment type="similarity">
    <text evidence="1">Belongs to the RelB/DinJ antitoxin family.</text>
</comment>
<keyword evidence="3" id="KW-0614">Plasmid</keyword>
<dbReference type="NCBIfam" id="NF008412">
    <property type="entry name" value="PRK11235.1"/>
    <property type="match status" value="1"/>
</dbReference>
<proteinExistence type="inferred from homology"/>
<dbReference type="InterPro" id="IPR013321">
    <property type="entry name" value="Arc_rbn_hlx_hlx"/>
</dbReference>
<accession>A0A0N9NR69</accession>
<dbReference type="AlphaFoldDB" id="A0A0N9NR69"/>
<dbReference type="GO" id="GO:0043565">
    <property type="term" value="F:sequence-specific DNA binding"/>
    <property type="evidence" value="ECO:0007669"/>
    <property type="project" value="UniProtKB-ARBA"/>
</dbReference>
<dbReference type="InterPro" id="IPR007337">
    <property type="entry name" value="RelB/DinJ"/>
</dbReference>